<name>A0A5C4THI4_FRUSA</name>
<dbReference type="EMBL" id="QFCR01000044">
    <property type="protein sequence ID" value="TNK89762.1"/>
    <property type="molecule type" value="Genomic_DNA"/>
</dbReference>
<evidence type="ECO:0000313" key="2">
    <source>
        <dbReference type="EMBL" id="TNK89762.1"/>
    </source>
</evidence>
<accession>A0A5C4THI4</accession>
<evidence type="ECO:0000256" key="1">
    <source>
        <dbReference type="SAM" id="Phobius"/>
    </source>
</evidence>
<reference evidence="2 3" key="1">
    <citation type="submission" date="2018-05" db="EMBL/GenBank/DDBJ databases">
        <title>Lactobacillus sanfranciscensis Ah4 draft denome sequence.</title>
        <authorList>
            <person name="Zhang G."/>
        </authorList>
    </citation>
    <scope>NUCLEOTIDE SEQUENCE [LARGE SCALE GENOMIC DNA]</scope>
    <source>
        <strain evidence="2 3">Ah4</strain>
    </source>
</reference>
<feature type="transmembrane region" description="Helical" evidence="1">
    <location>
        <begin position="65"/>
        <end position="85"/>
    </location>
</feature>
<feature type="transmembrane region" description="Helical" evidence="1">
    <location>
        <begin position="36"/>
        <end position="53"/>
    </location>
</feature>
<gene>
    <name evidence="2" type="ORF">DID87_06975</name>
</gene>
<dbReference type="RefSeq" id="WP_139571250.1">
    <property type="nucleotide sequence ID" value="NZ_QFCR01000044.1"/>
</dbReference>
<protein>
    <submittedName>
        <fullName evidence="2">DUF1453 domain-containing protein</fullName>
    </submittedName>
</protein>
<keyword evidence="1" id="KW-0472">Membrane</keyword>
<keyword evidence="1" id="KW-0812">Transmembrane</keyword>
<dbReference type="AlphaFoldDB" id="A0A5C4THI4"/>
<comment type="caution">
    <text evidence="2">The sequence shown here is derived from an EMBL/GenBank/DDBJ whole genome shotgun (WGS) entry which is preliminary data.</text>
</comment>
<sequence>MTELFMQIIAYTPLWVWVVLIILIKRGVALMRDNKVSLGRSLIMPAIFIIWGLDKIATKFNFPIQLAVVYIIFMMLGAIVSLFMYRHKIYYTENGSLIQGGSVFPITIMLTNFIVKYCLNVLLATQPMLYGNFIFNLIYGIISGFTVGLLFGGIIKTIKQKYQIRF</sequence>
<evidence type="ECO:0000313" key="3">
    <source>
        <dbReference type="Proteomes" id="UP000313312"/>
    </source>
</evidence>
<proteinExistence type="predicted"/>
<feature type="transmembrane region" description="Helical" evidence="1">
    <location>
        <begin position="97"/>
        <end position="114"/>
    </location>
</feature>
<feature type="transmembrane region" description="Helical" evidence="1">
    <location>
        <begin position="6"/>
        <end position="24"/>
    </location>
</feature>
<organism evidence="2 3">
    <name type="scientific">Fructilactobacillus sanfranciscensis</name>
    <name type="common">Lactobacillus sanfranciscensis</name>
    <dbReference type="NCBI Taxonomy" id="1625"/>
    <lineage>
        <taxon>Bacteria</taxon>
        <taxon>Bacillati</taxon>
        <taxon>Bacillota</taxon>
        <taxon>Bacilli</taxon>
        <taxon>Lactobacillales</taxon>
        <taxon>Lactobacillaceae</taxon>
        <taxon>Fructilactobacillus</taxon>
    </lineage>
</organism>
<dbReference type="InterPro" id="IPR046730">
    <property type="entry name" value="DUF6622"/>
</dbReference>
<keyword evidence="1" id="KW-1133">Transmembrane helix</keyword>
<dbReference type="Pfam" id="PF20327">
    <property type="entry name" value="DUF6622"/>
    <property type="match status" value="1"/>
</dbReference>
<feature type="transmembrane region" description="Helical" evidence="1">
    <location>
        <begin position="134"/>
        <end position="155"/>
    </location>
</feature>
<dbReference type="Proteomes" id="UP000313312">
    <property type="component" value="Unassembled WGS sequence"/>
</dbReference>